<dbReference type="AlphaFoldDB" id="A0A128F981"/>
<evidence type="ECO:0008006" key="3">
    <source>
        <dbReference type="Google" id="ProtNLM"/>
    </source>
</evidence>
<dbReference type="RefSeq" id="WP_062665311.1">
    <property type="nucleotide sequence ID" value="NZ_FIZX01000002.1"/>
</dbReference>
<sequence>MLLSACTHSVHLNNDSDISNCVNDCKASINLIADVQNNNIESIEQYDIQHFEFDFYSSIAHQTQLALVDRGYSVNNTPSTEANTLKHVNYTVEYQLEDKSMAIPGTIFGESNAAASVTFKLYDRDNNLLLSGIERCAFRDEMNSSETTSHFLMPFDSLTGASFKAFLARVWNTAISECSQKFAVKVDAIHANQLESRDNFPLSKPLN</sequence>
<dbReference type="Proteomes" id="UP000071641">
    <property type="component" value="Unassembled WGS sequence"/>
</dbReference>
<organism evidence="1 2">
    <name type="scientific">Grimontia celer</name>
    <dbReference type="NCBI Taxonomy" id="1796497"/>
    <lineage>
        <taxon>Bacteria</taxon>
        <taxon>Pseudomonadati</taxon>
        <taxon>Pseudomonadota</taxon>
        <taxon>Gammaproteobacteria</taxon>
        <taxon>Vibrionales</taxon>
        <taxon>Vibrionaceae</taxon>
        <taxon>Grimontia</taxon>
    </lineage>
</organism>
<evidence type="ECO:0000313" key="2">
    <source>
        <dbReference type="Proteomes" id="UP000071641"/>
    </source>
</evidence>
<dbReference type="EMBL" id="FIZX01000002">
    <property type="protein sequence ID" value="CZF83065.1"/>
    <property type="molecule type" value="Genomic_DNA"/>
</dbReference>
<dbReference type="OrthoDB" id="5915937at2"/>
<dbReference type="STRING" id="1796497.GCE9029_03616"/>
<name>A0A128F981_9GAMM</name>
<proteinExistence type="predicted"/>
<reference evidence="2" key="1">
    <citation type="submission" date="2016-02" db="EMBL/GenBank/DDBJ databases">
        <authorList>
            <person name="Rodrigo-Torres Lidia"/>
            <person name="Arahal R.David."/>
        </authorList>
    </citation>
    <scope>NUCLEOTIDE SEQUENCE [LARGE SCALE GENOMIC DNA]</scope>
    <source>
        <strain evidence="2">CECT 9029</strain>
    </source>
</reference>
<protein>
    <recommendedName>
        <fullName evidence="3">Lipoprotein</fullName>
    </recommendedName>
</protein>
<gene>
    <name evidence="1" type="ORF">GCE9029_03616</name>
</gene>
<evidence type="ECO:0000313" key="1">
    <source>
        <dbReference type="EMBL" id="CZF83065.1"/>
    </source>
</evidence>
<accession>A0A128F981</accession>
<keyword evidence="2" id="KW-1185">Reference proteome</keyword>